<evidence type="ECO:0000313" key="1">
    <source>
        <dbReference type="EMBL" id="KLU04603.1"/>
    </source>
</evidence>
<comment type="caution">
    <text evidence="1">The sequence shown here is derived from an EMBL/GenBank/DDBJ whole genome shotgun (WGS) entry which is preliminary data.</text>
</comment>
<dbReference type="EMBL" id="LECT01000026">
    <property type="protein sequence ID" value="KLU04603.1"/>
    <property type="molecule type" value="Genomic_DNA"/>
</dbReference>
<proteinExistence type="predicted"/>
<accession>A0A0J1BDC0</accession>
<sequence>MVPARGPQANGNLRRGSWFTVKTLQRAGGFLQDDSGRRETERRATGFFSY</sequence>
<name>A0A0J1BDC0_RHOIS</name>
<gene>
    <name evidence="1" type="ORF">RISK_003225</name>
</gene>
<dbReference type="STRING" id="595434.RISK_003225"/>
<reference evidence="1" key="1">
    <citation type="submission" date="2015-05" db="EMBL/GenBank/DDBJ databases">
        <title>Permanent draft genome of Rhodopirellula islandicus K833.</title>
        <authorList>
            <person name="Kizina J."/>
            <person name="Richter M."/>
            <person name="Glockner F.O."/>
            <person name="Harder J."/>
        </authorList>
    </citation>
    <scope>NUCLEOTIDE SEQUENCE [LARGE SCALE GENOMIC DNA]</scope>
    <source>
        <strain evidence="1">K833</strain>
    </source>
</reference>
<evidence type="ECO:0000313" key="2">
    <source>
        <dbReference type="Proteomes" id="UP000036367"/>
    </source>
</evidence>
<organism evidence="1 2">
    <name type="scientific">Rhodopirellula islandica</name>
    <dbReference type="NCBI Taxonomy" id="595434"/>
    <lineage>
        <taxon>Bacteria</taxon>
        <taxon>Pseudomonadati</taxon>
        <taxon>Planctomycetota</taxon>
        <taxon>Planctomycetia</taxon>
        <taxon>Pirellulales</taxon>
        <taxon>Pirellulaceae</taxon>
        <taxon>Rhodopirellula</taxon>
    </lineage>
</organism>
<dbReference type="AlphaFoldDB" id="A0A0J1BDC0"/>
<dbReference type="Proteomes" id="UP000036367">
    <property type="component" value="Unassembled WGS sequence"/>
</dbReference>
<protein>
    <submittedName>
        <fullName evidence="1">Uncharacterized protein</fullName>
    </submittedName>
</protein>
<keyword evidence="2" id="KW-1185">Reference proteome</keyword>